<dbReference type="CDD" id="cd00118">
    <property type="entry name" value="LysM"/>
    <property type="match status" value="1"/>
</dbReference>
<feature type="transmembrane region" description="Helical" evidence="1">
    <location>
        <begin position="29"/>
        <end position="53"/>
    </location>
</feature>
<comment type="caution">
    <text evidence="3">The sequence shown here is derived from an EMBL/GenBank/DDBJ whole genome shotgun (WGS) entry which is preliminary data.</text>
</comment>
<organism evidence="3 4">
    <name type="scientific">Candidatus Microbacterium stercoravium</name>
    <dbReference type="NCBI Taxonomy" id="2838697"/>
    <lineage>
        <taxon>Bacteria</taxon>
        <taxon>Bacillati</taxon>
        <taxon>Actinomycetota</taxon>
        <taxon>Actinomycetes</taxon>
        <taxon>Micrococcales</taxon>
        <taxon>Microbacteriaceae</taxon>
        <taxon>Microbacterium</taxon>
    </lineage>
</organism>
<protein>
    <submittedName>
        <fullName evidence="3">LysM peptidoglycan-binding domain-containing protein</fullName>
    </submittedName>
</protein>
<keyword evidence="1" id="KW-0812">Transmembrane</keyword>
<dbReference type="InterPro" id="IPR036779">
    <property type="entry name" value="LysM_dom_sf"/>
</dbReference>
<dbReference type="PROSITE" id="PS51782">
    <property type="entry name" value="LYSM"/>
    <property type="match status" value="1"/>
</dbReference>
<keyword evidence="1" id="KW-0472">Membrane</keyword>
<name>A0A9D2H6B8_9MICO</name>
<evidence type="ECO:0000313" key="4">
    <source>
        <dbReference type="Proteomes" id="UP000824220"/>
    </source>
</evidence>
<dbReference type="Gene3D" id="3.10.350.10">
    <property type="entry name" value="LysM domain"/>
    <property type="match status" value="1"/>
</dbReference>
<dbReference type="EMBL" id="DXAM01000082">
    <property type="protein sequence ID" value="HJA04375.1"/>
    <property type="molecule type" value="Genomic_DNA"/>
</dbReference>
<evidence type="ECO:0000313" key="3">
    <source>
        <dbReference type="EMBL" id="HJA04375.1"/>
    </source>
</evidence>
<proteinExistence type="predicted"/>
<keyword evidence="1" id="KW-1133">Transmembrane helix</keyword>
<dbReference type="AlphaFoldDB" id="A0A9D2H6B8"/>
<reference evidence="3" key="2">
    <citation type="submission" date="2021-04" db="EMBL/GenBank/DDBJ databases">
        <authorList>
            <person name="Gilroy R."/>
        </authorList>
    </citation>
    <scope>NUCLEOTIDE SEQUENCE</scope>
    <source>
        <strain evidence="3">ChiHjej8B7-3636</strain>
    </source>
</reference>
<dbReference type="Pfam" id="PF01476">
    <property type="entry name" value="LysM"/>
    <property type="match status" value="1"/>
</dbReference>
<sequence length="123" mass="12517">MSTVTLTAPAPHIAQSRTRLRLTARGRRVLAALAALPVVGAVAVATFAGGAALGSNDTGAPAGTFRSVTVMPGDSLWGIAERVAPHADPRDVVNEIISLNVLPNAAVDAGERIAIPAEYANGR</sequence>
<dbReference type="Proteomes" id="UP000824220">
    <property type="component" value="Unassembled WGS sequence"/>
</dbReference>
<reference evidence="3" key="1">
    <citation type="journal article" date="2021" name="PeerJ">
        <title>Extensive microbial diversity within the chicken gut microbiome revealed by metagenomics and culture.</title>
        <authorList>
            <person name="Gilroy R."/>
            <person name="Ravi A."/>
            <person name="Getino M."/>
            <person name="Pursley I."/>
            <person name="Horton D.L."/>
            <person name="Alikhan N.F."/>
            <person name="Baker D."/>
            <person name="Gharbi K."/>
            <person name="Hall N."/>
            <person name="Watson M."/>
            <person name="Adriaenssens E.M."/>
            <person name="Foster-Nyarko E."/>
            <person name="Jarju S."/>
            <person name="Secka A."/>
            <person name="Antonio M."/>
            <person name="Oren A."/>
            <person name="Chaudhuri R.R."/>
            <person name="La Ragione R."/>
            <person name="Hildebrand F."/>
            <person name="Pallen M.J."/>
        </authorList>
    </citation>
    <scope>NUCLEOTIDE SEQUENCE</scope>
    <source>
        <strain evidence="3">ChiHjej8B7-3636</strain>
    </source>
</reference>
<feature type="domain" description="LysM" evidence="2">
    <location>
        <begin position="66"/>
        <end position="115"/>
    </location>
</feature>
<evidence type="ECO:0000259" key="2">
    <source>
        <dbReference type="PROSITE" id="PS51782"/>
    </source>
</evidence>
<dbReference type="InterPro" id="IPR018392">
    <property type="entry name" value="LysM"/>
</dbReference>
<evidence type="ECO:0000256" key="1">
    <source>
        <dbReference type="SAM" id="Phobius"/>
    </source>
</evidence>
<gene>
    <name evidence="3" type="ORF">H9800_05885</name>
</gene>
<accession>A0A9D2H6B8</accession>